<dbReference type="InterPro" id="IPR032042">
    <property type="entry name" value="POT1PC"/>
</dbReference>
<comment type="subcellular location">
    <subcellularLocation>
        <location evidence="2">Chromosome</location>
        <location evidence="2">Telomere</location>
    </subcellularLocation>
    <subcellularLocation>
        <location evidence="1">Nucleus</location>
    </subcellularLocation>
</comment>
<keyword evidence="5" id="KW-0158">Chromosome</keyword>
<dbReference type="AlphaFoldDB" id="A0A166JSA7"/>
<dbReference type="OrthoDB" id="2186770at2759"/>
<feature type="compositionally biased region" description="Basic and acidic residues" evidence="9">
    <location>
        <begin position="456"/>
        <end position="466"/>
    </location>
</feature>
<evidence type="ECO:0000256" key="4">
    <source>
        <dbReference type="ARBA" id="ARBA00015253"/>
    </source>
</evidence>
<evidence type="ECO:0000256" key="5">
    <source>
        <dbReference type="ARBA" id="ARBA00022454"/>
    </source>
</evidence>
<gene>
    <name evidence="12" type="ORF">FIBSPDRAFT_519794</name>
</gene>
<accession>A0A166JSA7</accession>
<protein>
    <recommendedName>
        <fullName evidence="4">Protection of telomeres protein 1</fullName>
    </recommendedName>
</protein>
<evidence type="ECO:0000259" key="11">
    <source>
        <dbReference type="Pfam" id="PF16686"/>
    </source>
</evidence>
<dbReference type="PANTHER" id="PTHR14513:SF0">
    <property type="entry name" value="PROTECTION OF TELOMERES PROTEIN 1"/>
    <property type="match status" value="1"/>
</dbReference>
<dbReference type="SUPFAM" id="SSF50249">
    <property type="entry name" value="Nucleic acid-binding proteins"/>
    <property type="match status" value="3"/>
</dbReference>
<dbReference type="Proteomes" id="UP000076532">
    <property type="component" value="Unassembled WGS sequence"/>
</dbReference>
<dbReference type="Pfam" id="PF02765">
    <property type="entry name" value="POT1"/>
    <property type="match status" value="1"/>
</dbReference>
<dbReference type="InterPro" id="IPR028389">
    <property type="entry name" value="POT1"/>
</dbReference>
<evidence type="ECO:0000256" key="3">
    <source>
        <dbReference type="ARBA" id="ARBA00008442"/>
    </source>
</evidence>
<reference evidence="12 13" key="1">
    <citation type="journal article" date="2016" name="Mol. Biol. Evol.">
        <title>Comparative Genomics of Early-Diverging Mushroom-Forming Fungi Provides Insights into the Origins of Lignocellulose Decay Capabilities.</title>
        <authorList>
            <person name="Nagy L.G."/>
            <person name="Riley R."/>
            <person name="Tritt A."/>
            <person name="Adam C."/>
            <person name="Daum C."/>
            <person name="Floudas D."/>
            <person name="Sun H."/>
            <person name="Yadav J.S."/>
            <person name="Pangilinan J."/>
            <person name="Larsson K.H."/>
            <person name="Matsuura K."/>
            <person name="Barry K."/>
            <person name="Labutti K."/>
            <person name="Kuo R."/>
            <person name="Ohm R.A."/>
            <person name="Bhattacharya S.S."/>
            <person name="Shirouzu T."/>
            <person name="Yoshinaga Y."/>
            <person name="Martin F.M."/>
            <person name="Grigoriev I.V."/>
            <person name="Hibbett D.S."/>
        </authorList>
    </citation>
    <scope>NUCLEOTIDE SEQUENCE [LARGE SCALE GENOMIC DNA]</scope>
    <source>
        <strain evidence="12 13">CBS 109695</strain>
    </source>
</reference>
<evidence type="ECO:0000256" key="1">
    <source>
        <dbReference type="ARBA" id="ARBA00004123"/>
    </source>
</evidence>
<dbReference type="Gene3D" id="2.40.50.140">
    <property type="entry name" value="Nucleic acid-binding proteins"/>
    <property type="match status" value="3"/>
</dbReference>
<dbReference type="InterPro" id="IPR012340">
    <property type="entry name" value="NA-bd_OB-fold"/>
</dbReference>
<keyword evidence="7" id="KW-0238">DNA-binding</keyword>
<evidence type="ECO:0000256" key="7">
    <source>
        <dbReference type="ARBA" id="ARBA00023125"/>
    </source>
</evidence>
<name>A0A166JSA7_9AGAM</name>
<evidence type="ECO:0000259" key="10">
    <source>
        <dbReference type="Pfam" id="PF02765"/>
    </source>
</evidence>
<feature type="domain" description="Telomeric single stranded DNA binding POT1/Cdc13" evidence="10">
    <location>
        <begin position="1"/>
        <end position="91"/>
    </location>
</feature>
<keyword evidence="6" id="KW-0779">Telomere</keyword>
<proteinExistence type="inferred from homology"/>
<dbReference type="GO" id="GO:0016233">
    <property type="term" value="P:telomere capping"/>
    <property type="evidence" value="ECO:0007669"/>
    <property type="project" value="TreeGrafter"/>
</dbReference>
<feature type="domain" description="Protection of telomeres protein 1 ssDNA-binding" evidence="11">
    <location>
        <begin position="332"/>
        <end position="456"/>
    </location>
</feature>
<evidence type="ECO:0000313" key="12">
    <source>
        <dbReference type="EMBL" id="KZP21160.1"/>
    </source>
</evidence>
<dbReference type="GO" id="GO:0098505">
    <property type="term" value="F:G-rich strand telomeric DNA binding"/>
    <property type="evidence" value="ECO:0007669"/>
    <property type="project" value="TreeGrafter"/>
</dbReference>
<evidence type="ECO:0000256" key="2">
    <source>
        <dbReference type="ARBA" id="ARBA00004574"/>
    </source>
</evidence>
<dbReference type="GO" id="GO:0000783">
    <property type="term" value="C:nuclear telomere cap complex"/>
    <property type="evidence" value="ECO:0007669"/>
    <property type="project" value="TreeGrafter"/>
</dbReference>
<dbReference type="STRING" id="436010.A0A166JSA7"/>
<keyword evidence="8" id="KW-0539">Nucleus</keyword>
<keyword evidence="13" id="KW-1185">Reference proteome</keyword>
<organism evidence="12 13">
    <name type="scientific">Athelia psychrophila</name>
    <dbReference type="NCBI Taxonomy" id="1759441"/>
    <lineage>
        <taxon>Eukaryota</taxon>
        <taxon>Fungi</taxon>
        <taxon>Dikarya</taxon>
        <taxon>Basidiomycota</taxon>
        <taxon>Agaricomycotina</taxon>
        <taxon>Agaricomycetes</taxon>
        <taxon>Agaricomycetidae</taxon>
        <taxon>Atheliales</taxon>
        <taxon>Atheliaceae</taxon>
        <taxon>Athelia</taxon>
    </lineage>
</organism>
<evidence type="ECO:0000256" key="9">
    <source>
        <dbReference type="SAM" id="MobiDB-lite"/>
    </source>
</evidence>
<evidence type="ECO:0000256" key="6">
    <source>
        <dbReference type="ARBA" id="ARBA00022895"/>
    </source>
</evidence>
<dbReference type="InterPro" id="IPR011564">
    <property type="entry name" value="Telomer_end-bd_POT1/Cdc13"/>
</dbReference>
<comment type="similarity">
    <text evidence="3">Belongs to the telombin family.</text>
</comment>
<dbReference type="Pfam" id="PF16686">
    <property type="entry name" value="POT1PC"/>
    <property type="match status" value="2"/>
</dbReference>
<feature type="region of interest" description="Disordered" evidence="9">
    <location>
        <begin position="456"/>
        <end position="481"/>
    </location>
</feature>
<dbReference type="PANTHER" id="PTHR14513">
    <property type="entry name" value="PROTECTION OF TELOMERES 1"/>
    <property type="match status" value="1"/>
</dbReference>
<dbReference type="GO" id="GO:0032210">
    <property type="term" value="P:regulation of telomere maintenance via telomerase"/>
    <property type="evidence" value="ECO:0007669"/>
    <property type="project" value="TreeGrafter"/>
</dbReference>
<dbReference type="EMBL" id="KV417549">
    <property type="protein sequence ID" value="KZP21160.1"/>
    <property type="molecule type" value="Genomic_DNA"/>
</dbReference>
<dbReference type="GO" id="GO:0010521">
    <property type="term" value="F:telomerase inhibitor activity"/>
    <property type="evidence" value="ECO:0007669"/>
    <property type="project" value="TreeGrafter"/>
</dbReference>
<feature type="domain" description="Protection of telomeres protein 1 ssDNA-binding" evidence="11">
    <location>
        <begin position="184"/>
        <end position="310"/>
    </location>
</feature>
<evidence type="ECO:0000313" key="13">
    <source>
        <dbReference type="Proteomes" id="UP000076532"/>
    </source>
</evidence>
<evidence type="ECO:0000256" key="8">
    <source>
        <dbReference type="ARBA" id="ARBA00023242"/>
    </source>
</evidence>
<sequence>MALVTSVRPPKKTTKNDWCTSLTLVDPSILQEDGICGSVEGQGSRINCFTRKYEQWLPSPQVGDVIILRGVKLGGPTLVGYHDQLKWVIFNPEKSKLHHGEKGDAPESEGLADGFGHEFSPFWDAQGPELTACLRYADWWRAVSKIVEKYAARVHQLGPEDAPSYAARGSYGRVHRLITDASPDQQPRGFFDCTVEIMKGFLNDNGVYSLYVTDYTPNSQMTPVQAEWCPPELGDRILKVEMWDSASALGQTMETGEYWFLRNCKMKVSRGGYLEGTMQEARGVVKLEESESDHHPHLAALLQRKSDCEQHNSERDLKFEHKLIGDVQVNGVQYFTCTVEMLHVDHNPNGVPCCYITDYTRHPDLPLISETNDWARRLERRIVKVVLWDGQVDMAKNIETGSFYTIRNLRLLPSTTGDYIQGRLGGAERLINKLRSGDSTNERLATLLQNKQRWEEGHPKIDHRQADSPGTTSTKDHPRNGFSTIREILSSQICPNKYRTTARIRDFFPFNLNNFVMRRCKYCDKRIDDQYKECRACLDVDSTVKHLFCFFFLMEDDDGRELLVSVSDECSLLGGLTPTDLDEDSEALQDLTNRLKPFIGNLVEAHEGISNGEEVDKEVPMLNISIDAWQNGGNAAVSYGLMNVQIA</sequence>